<dbReference type="Proteomes" id="UP001055439">
    <property type="component" value="Chromosome 10"/>
</dbReference>
<reference evidence="3" key="1">
    <citation type="submission" date="2022-05" db="EMBL/GenBank/DDBJ databases">
        <title>The Musa troglodytarum L. genome provides insights into the mechanism of non-climacteric behaviour and enrichment of carotenoids.</title>
        <authorList>
            <person name="Wang J."/>
        </authorList>
    </citation>
    <scope>NUCLEOTIDE SEQUENCE</scope>
    <source>
        <tissue evidence="3">Leaf</tissue>
    </source>
</reference>
<feature type="transmembrane region" description="Helical" evidence="2">
    <location>
        <begin position="28"/>
        <end position="48"/>
    </location>
</feature>
<evidence type="ECO:0000256" key="2">
    <source>
        <dbReference type="SAM" id="Phobius"/>
    </source>
</evidence>
<gene>
    <name evidence="3" type="ORF">MUK42_05896</name>
</gene>
<feature type="region of interest" description="Disordered" evidence="1">
    <location>
        <begin position="84"/>
        <end position="117"/>
    </location>
</feature>
<keyword evidence="2" id="KW-0812">Transmembrane</keyword>
<keyword evidence="2" id="KW-0472">Membrane</keyword>
<evidence type="ECO:0000313" key="3">
    <source>
        <dbReference type="EMBL" id="URD81189.1"/>
    </source>
</evidence>
<sequence length="150" mass="15887">MSLPFPQQQLPPPPPVYATSYRAHGGSVGPVIAVLAVIAVLGVIAGIVGRLCSGRTIMGYGHYDLEGWFEQKCASCIDGRLEVPRPSANGTGAPPPPAAQRAKQAGGRGGAPRGRRSRDLRLTFHGAPCSKKKASFFPLLSIIAFFNFLF</sequence>
<dbReference type="PANTHER" id="PTHR33429">
    <property type="entry name" value="OS02G0708000 PROTEIN-RELATED"/>
    <property type="match status" value="1"/>
</dbReference>
<proteinExistence type="predicted"/>
<dbReference type="AlphaFoldDB" id="A0A9E7EP71"/>
<keyword evidence="2" id="KW-1133">Transmembrane helix</keyword>
<protein>
    <submittedName>
        <fullName evidence="3">Uncharacterized protein</fullName>
    </submittedName>
</protein>
<dbReference type="PANTHER" id="PTHR33429:SF2">
    <property type="entry name" value="OS01G0888850 PROTEIN"/>
    <property type="match status" value="1"/>
</dbReference>
<keyword evidence="4" id="KW-1185">Reference proteome</keyword>
<dbReference type="EMBL" id="CP097503">
    <property type="protein sequence ID" value="URD81189.1"/>
    <property type="molecule type" value="Genomic_DNA"/>
</dbReference>
<evidence type="ECO:0000256" key="1">
    <source>
        <dbReference type="SAM" id="MobiDB-lite"/>
    </source>
</evidence>
<evidence type="ECO:0000313" key="4">
    <source>
        <dbReference type="Proteomes" id="UP001055439"/>
    </source>
</evidence>
<organism evidence="3 4">
    <name type="scientific">Musa troglodytarum</name>
    <name type="common">fe'i banana</name>
    <dbReference type="NCBI Taxonomy" id="320322"/>
    <lineage>
        <taxon>Eukaryota</taxon>
        <taxon>Viridiplantae</taxon>
        <taxon>Streptophyta</taxon>
        <taxon>Embryophyta</taxon>
        <taxon>Tracheophyta</taxon>
        <taxon>Spermatophyta</taxon>
        <taxon>Magnoliopsida</taxon>
        <taxon>Liliopsida</taxon>
        <taxon>Zingiberales</taxon>
        <taxon>Musaceae</taxon>
        <taxon>Musa</taxon>
    </lineage>
</organism>
<accession>A0A9E7EP71</accession>
<name>A0A9E7EP71_9LILI</name>